<dbReference type="AlphaFoldDB" id="A0A4Z1K5N0"/>
<evidence type="ECO:0000256" key="1">
    <source>
        <dbReference type="SAM" id="Coils"/>
    </source>
</evidence>
<evidence type="ECO:0000313" key="4">
    <source>
        <dbReference type="Proteomes" id="UP000297229"/>
    </source>
</evidence>
<accession>A0A4Z1K5N0</accession>
<evidence type="ECO:0000313" key="3">
    <source>
        <dbReference type="EMBL" id="TGO76653.1"/>
    </source>
</evidence>
<sequence>MPYNLGEGIWQPADYAPDKKCLLTSSQKRRNLGKWLSSRTPKDKERYRLEKKQEDCERTELETLRGEGEKNRKNRARSRESAREKIERKRGMPWDRERKDLDEAIRTWIREEELEKEQEVENEKQWNRNLRFATCFRGDKSSEKIQAYMKLEQEAERKANEKERARRKQERITKFEAMVKVEADRWTEELDLANAARVYPYDETSEDRIDLVHRHGCMPQTYTSTSRNQECADCREDEAAAMRIYWQERWEMERRLHQRNT</sequence>
<organism evidence="3 4">
    <name type="scientific">Botrytis elliptica</name>
    <dbReference type="NCBI Taxonomy" id="278938"/>
    <lineage>
        <taxon>Eukaryota</taxon>
        <taxon>Fungi</taxon>
        <taxon>Dikarya</taxon>
        <taxon>Ascomycota</taxon>
        <taxon>Pezizomycotina</taxon>
        <taxon>Leotiomycetes</taxon>
        <taxon>Helotiales</taxon>
        <taxon>Sclerotiniaceae</taxon>
        <taxon>Botrytis</taxon>
    </lineage>
</organism>
<reference evidence="3 4" key="1">
    <citation type="submission" date="2017-12" db="EMBL/GenBank/DDBJ databases">
        <title>Comparative genomics of Botrytis spp.</title>
        <authorList>
            <person name="Valero-Jimenez C.A."/>
            <person name="Tapia P."/>
            <person name="Veloso J."/>
            <person name="Silva-Moreno E."/>
            <person name="Staats M."/>
            <person name="Valdes J.H."/>
            <person name="Van Kan J.A.L."/>
        </authorList>
    </citation>
    <scope>NUCLEOTIDE SEQUENCE [LARGE SCALE GENOMIC DNA]</scope>
    <source>
        <strain evidence="3 4">Be9601</strain>
    </source>
</reference>
<feature type="compositionally biased region" description="Basic and acidic residues" evidence="2">
    <location>
        <begin position="40"/>
        <end position="52"/>
    </location>
</feature>
<dbReference type="Proteomes" id="UP000297229">
    <property type="component" value="Unassembled WGS sequence"/>
</dbReference>
<evidence type="ECO:0000256" key="2">
    <source>
        <dbReference type="SAM" id="MobiDB-lite"/>
    </source>
</evidence>
<comment type="caution">
    <text evidence="3">The sequence shown here is derived from an EMBL/GenBank/DDBJ whole genome shotgun (WGS) entry which is preliminary data.</text>
</comment>
<keyword evidence="4" id="KW-1185">Reference proteome</keyword>
<name>A0A4Z1K5N0_9HELO</name>
<gene>
    <name evidence="3" type="ORF">BELL_0144g00160</name>
</gene>
<proteinExistence type="predicted"/>
<protein>
    <submittedName>
        <fullName evidence="3">Uncharacterized protein</fullName>
    </submittedName>
</protein>
<feature type="region of interest" description="Disordered" evidence="2">
    <location>
        <begin position="33"/>
        <end position="52"/>
    </location>
</feature>
<feature type="region of interest" description="Disordered" evidence="2">
    <location>
        <begin position="60"/>
        <end position="88"/>
    </location>
</feature>
<feature type="coiled-coil region" evidence="1">
    <location>
        <begin position="109"/>
        <end position="178"/>
    </location>
</feature>
<dbReference type="EMBL" id="PQXM01000143">
    <property type="protein sequence ID" value="TGO76653.1"/>
    <property type="molecule type" value="Genomic_DNA"/>
</dbReference>
<keyword evidence="1" id="KW-0175">Coiled coil</keyword>